<comment type="caution">
    <text evidence="12">The sequence shown here is derived from an EMBL/GenBank/DDBJ whole genome shotgun (WGS) entry which is preliminary data.</text>
</comment>
<dbReference type="Proteomes" id="UP000031327">
    <property type="component" value="Unassembled WGS sequence"/>
</dbReference>
<keyword evidence="7 9" id="KW-0408">Iron</keyword>
<keyword evidence="2" id="KW-0813">Transport</keyword>
<keyword evidence="6" id="KW-0249">Electron transport</keyword>
<dbReference type="SUPFAM" id="SSF46626">
    <property type="entry name" value="Cytochrome c"/>
    <property type="match status" value="2"/>
</dbReference>
<feature type="binding site" description="covalent" evidence="8">
    <location>
        <position position="143"/>
    </location>
    <ligand>
        <name>heme c</name>
        <dbReference type="ChEBI" id="CHEBI:61717"/>
        <label>2</label>
    </ligand>
</feature>
<gene>
    <name evidence="12" type="ORF">JF50_00545</name>
</gene>
<evidence type="ECO:0000256" key="5">
    <source>
        <dbReference type="ARBA" id="ARBA00022764"/>
    </source>
</evidence>
<dbReference type="GO" id="GO:0042597">
    <property type="term" value="C:periplasmic space"/>
    <property type="evidence" value="ECO:0007669"/>
    <property type="project" value="UniProtKB-SubCell"/>
</dbReference>
<feature type="binding site" description="axial binding residue" evidence="9">
    <location>
        <position position="41"/>
    </location>
    <ligand>
        <name>heme c</name>
        <dbReference type="ChEBI" id="CHEBI:61717"/>
        <label>1</label>
    </ligand>
    <ligandPart>
        <name>Fe</name>
        <dbReference type="ChEBI" id="CHEBI:18248"/>
    </ligandPart>
</feature>
<keyword evidence="3 8" id="KW-0349">Heme</keyword>
<feature type="domain" description="Cytochrome c" evidence="11">
    <location>
        <begin position="119"/>
        <end position="210"/>
    </location>
</feature>
<evidence type="ECO:0000256" key="2">
    <source>
        <dbReference type="ARBA" id="ARBA00022448"/>
    </source>
</evidence>
<evidence type="ECO:0000256" key="10">
    <source>
        <dbReference type="SAM" id="SignalP"/>
    </source>
</evidence>
<feature type="binding site" description="axial binding residue" evidence="9">
    <location>
        <position position="87"/>
    </location>
    <ligand>
        <name>heme c</name>
        <dbReference type="ChEBI" id="CHEBI:61717"/>
        <label>1</label>
    </ligand>
    <ligandPart>
        <name>Fe</name>
        <dbReference type="ChEBI" id="CHEBI:18248"/>
    </ligandPart>
</feature>
<feature type="chain" id="PRO_5002136864" evidence="10">
    <location>
        <begin position="23"/>
        <end position="210"/>
    </location>
</feature>
<evidence type="ECO:0000313" key="12">
    <source>
        <dbReference type="EMBL" id="KID58990.1"/>
    </source>
</evidence>
<keyword evidence="10" id="KW-0732">Signal</keyword>
<sequence>MKKIALSLTMLLSTLSFNSAVAFDGDAEAGKAKAATCAACHGPNGNAPITMYPKIAGQHADYIYKQLKEFKLGMTSGGAKGRMDPVMSGMAMPLSDQDMKDLSAYFAKMPMSAGTTPESAVVQGQQLYRAGDAERGIPSCMACHGPRGNGTSLAKFPKISFQHPEYIKAQLEKFRDGSRNNDANGMMRDISAKLTDKDIEILSKYLGGLH</sequence>
<dbReference type="PANTHER" id="PTHR33751:SF9">
    <property type="entry name" value="CYTOCHROME C4"/>
    <property type="match status" value="1"/>
</dbReference>
<dbReference type="GO" id="GO:0009055">
    <property type="term" value="F:electron transfer activity"/>
    <property type="evidence" value="ECO:0007669"/>
    <property type="project" value="InterPro"/>
</dbReference>
<organism evidence="12 13">
    <name type="scientific">Pseudoalteromonas luteoviolacea</name>
    <dbReference type="NCBI Taxonomy" id="43657"/>
    <lineage>
        <taxon>Bacteria</taxon>
        <taxon>Pseudomonadati</taxon>
        <taxon>Pseudomonadota</taxon>
        <taxon>Gammaproteobacteria</taxon>
        <taxon>Alteromonadales</taxon>
        <taxon>Pseudoalteromonadaceae</taxon>
        <taxon>Pseudoalteromonas</taxon>
    </lineage>
</organism>
<evidence type="ECO:0000256" key="1">
    <source>
        <dbReference type="ARBA" id="ARBA00004418"/>
    </source>
</evidence>
<dbReference type="Pfam" id="PF00034">
    <property type="entry name" value="Cytochrom_C"/>
    <property type="match status" value="2"/>
</dbReference>
<dbReference type="EMBL" id="JWIC01000001">
    <property type="protein sequence ID" value="KID58990.1"/>
    <property type="molecule type" value="Genomic_DNA"/>
</dbReference>
<dbReference type="InterPro" id="IPR009056">
    <property type="entry name" value="Cyt_c-like_dom"/>
</dbReference>
<dbReference type="RefSeq" id="WP_039607596.1">
    <property type="nucleotide sequence ID" value="NZ_JWIC01000001.1"/>
</dbReference>
<feature type="signal peptide" evidence="10">
    <location>
        <begin position="1"/>
        <end position="22"/>
    </location>
</feature>
<feature type="domain" description="Cytochrome c" evidence="11">
    <location>
        <begin position="25"/>
        <end position="110"/>
    </location>
</feature>
<dbReference type="OrthoDB" id="9773456at2"/>
<evidence type="ECO:0000256" key="6">
    <source>
        <dbReference type="ARBA" id="ARBA00022982"/>
    </source>
</evidence>
<evidence type="ECO:0000256" key="3">
    <source>
        <dbReference type="ARBA" id="ARBA00022617"/>
    </source>
</evidence>
<feature type="binding site" description="covalent" evidence="8">
    <location>
        <position position="140"/>
    </location>
    <ligand>
        <name>heme c</name>
        <dbReference type="ChEBI" id="CHEBI:61717"/>
        <label>2</label>
    </ligand>
</feature>
<keyword evidence="4 9" id="KW-0479">Metal-binding</keyword>
<dbReference type="InterPro" id="IPR036909">
    <property type="entry name" value="Cyt_c-like_dom_sf"/>
</dbReference>
<evidence type="ECO:0000259" key="11">
    <source>
        <dbReference type="PROSITE" id="PS51007"/>
    </source>
</evidence>
<dbReference type="GO" id="GO:0005506">
    <property type="term" value="F:iron ion binding"/>
    <property type="evidence" value="ECO:0007669"/>
    <property type="project" value="InterPro"/>
</dbReference>
<comment type="PTM">
    <text evidence="8">Binds 2 heme c groups covalently per subunit.</text>
</comment>
<dbReference type="PANTHER" id="PTHR33751">
    <property type="entry name" value="CBB3-TYPE CYTOCHROME C OXIDASE SUBUNIT FIXP"/>
    <property type="match status" value="1"/>
</dbReference>
<reference evidence="12 13" key="1">
    <citation type="submission" date="2014-12" db="EMBL/GenBank/DDBJ databases">
        <title>Draft Genome Sequence of Pseudoalteromonas luteoviolacea HI1.</title>
        <authorList>
            <person name="Asahina A.Y."/>
            <person name="Hadfield M.G."/>
        </authorList>
    </citation>
    <scope>NUCLEOTIDE SEQUENCE [LARGE SCALE GENOMIC DNA]</scope>
    <source>
        <strain evidence="12 13">HI1</strain>
    </source>
</reference>
<feature type="binding site" description="covalent" evidence="8">
    <location>
        <position position="40"/>
    </location>
    <ligand>
        <name>heme c</name>
        <dbReference type="ChEBI" id="CHEBI:61717"/>
        <label>1</label>
    </ligand>
</feature>
<keyword evidence="5" id="KW-0574">Periplasm</keyword>
<feature type="binding site" description="axial binding residue" evidence="9">
    <location>
        <position position="187"/>
    </location>
    <ligand>
        <name>heme c</name>
        <dbReference type="ChEBI" id="CHEBI:61717"/>
        <label>2</label>
    </ligand>
    <ligandPart>
        <name>Fe</name>
        <dbReference type="ChEBI" id="CHEBI:18248"/>
    </ligandPart>
</feature>
<comment type="subcellular location">
    <subcellularLocation>
        <location evidence="1">Periplasm</location>
    </subcellularLocation>
</comment>
<dbReference type="InterPro" id="IPR050597">
    <property type="entry name" value="Cytochrome_c_Oxidase_Subunit"/>
</dbReference>
<accession>A0A0C1QI47</accession>
<dbReference type="InterPro" id="IPR024167">
    <property type="entry name" value="Cytochrome_c4-like"/>
</dbReference>
<dbReference type="GO" id="GO:0020037">
    <property type="term" value="F:heme binding"/>
    <property type="evidence" value="ECO:0007669"/>
    <property type="project" value="InterPro"/>
</dbReference>
<dbReference type="Gene3D" id="1.10.760.10">
    <property type="entry name" value="Cytochrome c-like domain"/>
    <property type="match status" value="2"/>
</dbReference>
<evidence type="ECO:0000256" key="8">
    <source>
        <dbReference type="PIRSR" id="PIRSR000005-1"/>
    </source>
</evidence>
<dbReference type="PROSITE" id="PS51007">
    <property type="entry name" value="CYTC"/>
    <property type="match status" value="2"/>
</dbReference>
<feature type="binding site" description="covalent" evidence="8">
    <location>
        <position position="37"/>
    </location>
    <ligand>
        <name>heme c</name>
        <dbReference type="ChEBI" id="CHEBI:61717"/>
        <label>1</label>
    </ligand>
</feature>
<name>A0A0C1QI47_9GAMM</name>
<dbReference type="AlphaFoldDB" id="A0A0C1QI47"/>
<evidence type="ECO:0000256" key="4">
    <source>
        <dbReference type="ARBA" id="ARBA00022723"/>
    </source>
</evidence>
<dbReference type="PIRSF" id="PIRSF000005">
    <property type="entry name" value="Cytochrome_c4"/>
    <property type="match status" value="1"/>
</dbReference>
<protein>
    <submittedName>
        <fullName evidence="12">Cytochrome C</fullName>
    </submittedName>
</protein>
<evidence type="ECO:0000313" key="13">
    <source>
        <dbReference type="Proteomes" id="UP000031327"/>
    </source>
</evidence>
<proteinExistence type="predicted"/>
<feature type="binding site" description="axial binding residue" evidence="9">
    <location>
        <position position="144"/>
    </location>
    <ligand>
        <name>heme c</name>
        <dbReference type="ChEBI" id="CHEBI:61717"/>
        <label>2</label>
    </ligand>
    <ligandPart>
        <name>Fe</name>
        <dbReference type="ChEBI" id="CHEBI:18248"/>
    </ligandPart>
</feature>
<evidence type="ECO:0000256" key="9">
    <source>
        <dbReference type="PIRSR" id="PIRSR000005-2"/>
    </source>
</evidence>
<evidence type="ECO:0000256" key="7">
    <source>
        <dbReference type="ARBA" id="ARBA00023004"/>
    </source>
</evidence>